<protein>
    <submittedName>
        <fullName evidence="2">Uncharacterized protein</fullName>
    </submittedName>
</protein>
<evidence type="ECO:0000256" key="1">
    <source>
        <dbReference type="SAM" id="Phobius"/>
    </source>
</evidence>
<gene>
    <name evidence="2" type="ORF">MCOR_39412</name>
</gene>
<dbReference type="AlphaFoldDB" id="A0A6J8DCH8"/>
<evidence type="ECO:0000313" key="2">
    <source>
        <dbReference type="EMBL" id="CAC5405755.1"/>
    </source>
</evidence>
<name>A0A6J8DCH8_MYTCO</name>
<keyword evidence="1" id="KW-1133">Transmembrane helix</keyword>
<accession>A0A6J8DCH8</accession>
<keyword evidence="1" id="KW-0472">Membrane</keyword>
<reference evidence="2 3" key="1">
    <citation type="submission" date="2020-06" db="EMBL/GenBank/DDBJ databases">
        <authorList>
            <person name="Li R."/>
            <person name="Bekaert M."/>
        </authorList>
    </citation>
    <scope>NUCLEOTIDE SEQUENCE [LARGE SCALE GENOMIC DNA]</scope>
    <source>
        <strain evidence="3">wild</strain>
    </source>
</reference>
<feature type="transmembrane region" description="Helical" evidence="1">
    <location>
        <begin position="87"/>
        <end position="105"/>
    </location>
</feature>
<proteinExistence type="predicted"/>
<keyword evidence="1" id="KW-0812">Transmembrane</keyword>
<keyword evidence="3" id="KW-1185">Reference proteome</keyword>
<sequence length="259" mass="29783">MDEITKQEMKEHKNKAFKVTNESMRITKREIGTYDGVPQFKTNGVILLFDQFDKQYTTKQFFFNVCKNTPDGPEPFSKHFCIALRQFFVIFLFLLFVTLVVLAFGDSYSVSFPNQLLATLAGGVVPWILMKTNILFSQADPPDVDEIVKRYFHEQKNATANSSKNSESNKHGLFKKTFDNEIEKDSKWWIIGDMDVADDEIGEMYLTVEPFAETIETDDVIVNVEPPEGTTEIDCMNVTVDTSEKTKVDLIIWKRDKLI</sequence>
<dbReference type="OrthoDB" id="10515714at2759"/>
<evidence type="ECO:0000313" key="3">
    <source>
        <dbReference type="Proteomes" id="UP000507470"/>
    </source>
</evidence>
<dbReference type="Proteomes" id="UP000507470">
    <property type="component" value="Unassembled WGS sequence"/>
</dbReference>
<organism evidence="2 3">
    <name type="scientific">Mytilus coruscus</name>
    <name type="common">Sea mussel</name>
    <dbReference type="NCBI Taxonomy" id="42192"/>
    <lineage>
        <taxon>Eukaryota</taxon>
        <taxon>Metazoa</taxon>
        <taxon>Spiralia</taxon>
        <taxon>Lophotrochozoa</taxon>
        <taxon>Mollusca</taxon>
        <taxon>Bivalvia</taxon>
        <taxon>Autobranchia</taxon>
        <taxon>Pteriomorphia</taxon>
        <taxon>Mytilida</taxon>
        <taxon>Mytiloidea</taxon>
        <taxon>Mytilidae</taxon>
        <taxon>Mytilinae</taxon>
        <taxon>Mytilus</taxon>
    </lineage>
</organism>
<dbReference type="EMBL" id="CACVKT020007130">
    <property type="protein sequence ID" value="CAC5405755.1"/>
    <property type="molecule type" value="Genomic_DNA"/>
</dbReference>